<dbReference type="InterPro" id="IPR006598">
    <property type="entry name" value="CAP10"/>
</dbReference>
<dbReference type="InterPro" id="IPR051091">
    <property type="entry name" value="O-Glucosyltr/Glycosyltrsf_90"/>
</dbReference>
<comment type="similarity">
    <text evidence="2">Belongs to the KDELC family.</text>
</comment>
<evidence type="ECO:0000256" key="3">
    <source>
        <dbReference type="ARBA" id="ARBA00022676"/>
    </source>
</evidence>
<keyword evidence="5" id="KW-0732">Signal</keyword>
<name>A0A9W9ZHB4_9CNID</name>
<evidence type="ECO:0000256" key="8">
    <source>
        <dbReference type="ARBA" id="ARBA00047553"/>
    </source>
</evidence>
<dbReference type="PANTHER" id="PTHR12203">
    <property type="entry name" value="KDEL LYS-ASP-GLU-LEU CONTAINING - RELATED"/>
    <property type="match status" value="1"/>
</dbReference>
<dbReference type="FunFam" id="2.60.40.10:FF:000419">
    <property type="entry name" value="KDEL (Lys-Asp-Glu-Leu) containing 1"/>
    <property type="match status" value="1"/>
</dbReference>
<dbReference type="EMBL" id="MU826350">
    <property type="protein sequence ID" value="KAJ7381500.1"/>
    <property type="molecule type" value="Genomic_DNA"/>
</dbReference>
<dbReference type="SMART" id="SM00557">
    <property type="entry name" value="IG_FLMN"/>
    <property type="match status" value="1"/>
</dbReference>
<dbReference type="Proteomes" id="UP001163046">
    <property type="component" value="Unassembled WGS sequence"/>
</dbReference>
<evidence type="ECO:0000313" key="13">
    <source>
        <dbReference type="Proteomes" id="UP001163046"/>
    </source>
</evidence>
<dbReference type="SUPFAM" id="SSF81296">
    <property type="entry name" value="E set domains"/>
    <property type="match status" value="1"/>
</dbReference>
<dbReference type="Gene3D" id="2.60.40.10">
    <property type="entry name" value="Immunoglobulins"/>
    <property type="match status" value="1"/>
</dbReference>
<dbReference type="InterPro" id="IPR017868">
    <property type="entry name" value="Filamin/ABP280_repeat-like"/>
</dbReference>
<dbReference type="PANTHER" id="PTHR12203:SF122">
    <property type="entry name" value="GLYCOSYL TRANSFERASE CAP10 DOMAIN-CONTAINING PROTEIN"/>
    <property type="match status" value="1"/>
</dbReference>
<evidence type="ECO:0000256" key="2">
    <source>
        <dbReference type="ARBA" id="ARBA00006063"/>
    </source>
</evidence>
<protein>
    <submittedName>
        <fullName evidence="12">Protein O-glucosyltransferase 2</fullName>
    </submittedName>
</protein>
<dbReference type="InterPro" id="IPR013783">
    <property type="entry name" value="Ig-like_fold"/>
</dbReference>
<evidence type="ECO:0000313" key="12">
    <source>
        <dbReference type="EMBL" id="KAJ7381500.1"/>
    </source>
</evidence>
<dbReference type="SMART" id="SM00672">
    <property type="entry name" value="CAP10"/>
    <property type="match status" value="1"/>
</dbReference>
<evidence type="ECO:0000256" key="10">
    <source>
        <dbReference type="PROSITE-ProRule" id="PRU00087"/>
    </source>
</evidence>
<proteinExistence type="inferred from homology"/>
<keyword evidence="7" id="KW-0325">Glycoprotein</keyword>
<dbReference type="GO" id="GO:0046527">
    <property type="term" value="F:glucosyltransferase activity"/>
    <property type="evidence" value="ECO:0007669"/>
    <property type="project" value="TreeGrafter"/>
</dbReference>
<dbReference type="Pfam" id="PF00630">
    <property type="entry name" value="Filamin"/>
    <property type="match status" value="1"/>
</dbReference>
<evidence type="ECO:0000256" key="5">
    <source>
        <dbReference type="ARBA" id="ARBA00022729"/>
    </source>
</evidence>
<comment type="pathway">
    <text evidence="1">Protein modification; protein glycosylation.</text>
</comment>
<keyword evidence="4" id="KW-0808">Transferase</keyword>
<dbReference type="AlphaFoldDB" id="A0A9W9ZHB4"/>
<reference evidence="12" key="1">
    <citation type="submission" date="2023-01" db="EMBL/GenBank/DDBJ databases">
        <title>Genome assembly of the deep-sea coral Lophelia pertusa.</title>
        <authorList>
            <person name="Herrera S."/>
            <person name="Cordes E."/>
        </authorList>
    </citation>
    <scope>NUCLEOTIDE SEQUENCE</scope>
    <source>
        <strain evidence="12">USNM1676648</strain>
        <tissue evidence="12">Polyp</tissue>
    </source>
</reference>
<evidence type="ECO:0000256" key="4">
    <source>
        <dbReference type="ARBA" id="ARBA00022679"/>
    </source>
</evidence>
<feature type="domain" description="Glycosyl transferase CAP10" evidence="11">
    <location>
        <begin position="235"/>
        <end position="477"/>
    </location>
</feature>
<evidence type="ECO:0000256" key="1">
    <source>
        <dbReference type="ARBA" id="ARBA00004922"/>
    </source>
</evidence>
<keyword evidence="13" id="KW-1185">Reference proteome</keyword>
<evidence type="ECO:0000256" key="7">
    <source>
        <dbReference type="ARBA" id="ARBA00023180"/>
    </source>
</evidence>
<dbReference type="InterPro" id="IPR014756">
    <property type="entry name" value="Ig_E-set"/>
</dbReference>
<dbReference type="OrthoDB" id="541052at2759"/>
<comment type="caution">
    <text evidence="12">The sequence shown here is derived from an EMBL/GenBank/DDBJ whole genome shotgun (WGS) entry which is preliminary data.</text>
</comment>
<dbReference type="Pfam" id="PF05686">
    <property type="entry name" value="Glyco_transf_90"/>
    <property type="match status" value="1"/>
</dbReference>
<dbReference type="InterPro" id="IPR001298">
    <property type="entry name" value="Filamin/ABP280_rpt"/>
</dbReference>
<organism evidence="12 13">
    <name type="scientific">Desmophyllum pertusum</name>
    <dbReference type="NCBI Taxonomy" id="174260"/>
    <lineage>
        <taxon>Eukaryota</taxon>
        <taxon>Metazoa</taxon>
        <taxon>Cnidaria</taxon>
        <taxon>Anthozoa</taxon>
        <taxon>Hexacorallia</taxon>
        <taxon>Scleractinia</taxon>
        <taxon>Caryophylliina</taxon>
        <taxon>Caryophylliidae</taxon>
        <taxon>Desmophyllum</taxon>
    </lineage>
</organism>
<evidence type="ECO:0000259" key="11">
    <source>
        <dbReference type="SMART" id="SM00672"/>
    </source>
</evidence>
<feature type="repeat" description="Filamin" evidence="10">
    <location>
        <begin position="35"/>
        <end position="140"/>
    </location>
</feature>
<sequence length="509" mass="58905">MAACCDNNSLPFRRKNIKSYAFWIIISLSTCLNKAVDLSATNSLVWGPGLDGKIALPARYFFIQGVDEGSNNLTASPGQDAFDLKITSSSGRVRVWVQKLDRHDGSFIVRYRLFASYPDLTIEITYKGKSVAKSPYKLQGGLYHETCFCPESDEVWKEAMNCPQKYSQMEKDLLPFAQINLEELGKEAVHRFGTHHAICHYSIINNQVYRKTYGQHVGFSMFMDNILLSLARKVVLPDMEFFVNLGDWPLVKLNTKPIPILSWCGSDDTLDIVMPTYDLTESTLETMGRVSLDMLSVQSNSGPKWPDKINKAFWRGRDSREERLSLVVMAKKNPELFDAALTNFFFFQYDEHKYGPKVKHISFFDFFKWKYQINIDGTVAAYRLPYLLAGDALVFKQQSPYYEHFYGDLQPWIHYVPFKRDLGDLEEQIKWAMANDEKAQQIAKNAQSYARSNLLSDHIFCYHWILFMEYAKRQITKPMKHFNMEHIQQPNDSDSKCNCIKNKELHDEL</sequence>
<evidence type="ECO:0000256" key="9">
    <source>
        <dbReference type="ARBA" id="ARBA00049246"/>
    </source>
</evidence>
<keyword evidence="3" id="KW-0328">Glycosyltransferase</keyword>
<comment type="catalytic activity">
    <reaction evidence="8">
        <text>L-seryl-[EGF-like domain protein] + UDP-alpha-D-xylose = 3-O-(beta-D-xylosyl)-L-seryl-[EGF-like domain protein] + UDP + H(+)</text>
        <dbReference type="Rhea" id="RHEA:62016"/>
        <dbReference type="Rhea" id="RHEA-COMP:16010"/>
        <dbReference type="Rhea" id="RHEA-COMP:16011"/>
        <dbReference type="ChEBI" id="CHEBI:15378"/>
        <dbReference type="ChEBI" id="CHEBI:29999"/>
        <dbReference type="ChEBI" id="CHEBI:57632"/>
        <dbReference type="ChEBI" id="CHEBI:58223"/>
        <dbReference type="ChEBI" id="CHEBI:132085"/>
    </reaction>
</comment>
<evidence type="ECO:0000256" key="6">
    <source>
        <dbReference type="ARBA" id="ARBA00022824"/>
    </source>
</evidence>
<dbReference type="PROSITE" id="PS50194">
    <property type="entry name" value="FILAMIN_REPEAT"/>
    <property type="match status" value="1"/>
</dbReference>
<gene>
    <name evidence="12" type="primary">KDELC1</name>
    <name evidence="12" type="ORF">OS493_001648</name>
</gene>
<keyword evidence="6" id="KW-0256">Endoplasmic reticulum</keyword>
<dbReference type="GO" id="GO:0012505">
    <property type="term" value="C:endomembrane system"/>
    <property type="evidence" value="ECO:0007669"/>
    <property type="project" value="TreeGrafter"/>
</dbReference>
<accession>A0A9W9ZHB4</accession>
<comment type="catalytic activity">
    <reaction evidence="9">
        <text>L-seryl-[EGF-like domain protein] + UDP-alpha-D-glucose = 3-O-(beta-D-glucosyl)-L-seryl-[EGF-like domain protein] + UDP + H(+)</text>
        <dbReference type="Rhea" id="RHEA:58116"/>
        <dbReference type="Rhea" id="RHEA-COMP:14610"/>
        <dbReference type="Rhea" id="RHEA-COMP:16010"/>
        <dbReference type="ChEBI" id="CHEBI:15378"/>
        <dbReference type="ChEBI" id="CHEBI:29999"/>
        <dbReference type="ChEBI" id="CHEBI:58223"/>
        <dbReference type="ChEBI" id="CHEBI:58885"/>
        <dbReference type="ChEBI" id="CHEBI:140576"/>
    </reaction>
</comment>